<sequence>MVRRADRQDRQSGYSPVGVSEQRPRSHLQTKFHLMHLSPCLRSGKNFNSNALLQNVSWRYTTKLLAAITTFPYRNMSIKPVFSLHTSTPEYRNPVTLNICFLIVTFISVLIFQILAICVYRLTFHPLAKYPGPWLAKITDFYAAYHAYRGDLQLCMWSSHQRYGDIVRFGPNRLLFNSSQGLHDIYHSKHVKKSKGYLAIIPAPGAFSVHTSIDKAMHRHKRRVLAQGLSDDVLRKFEPALMDHINIYIGRLKEGIEADYDGWTPPKNMSTYSDHLTFDVVGEFGFGRDFKMQIREENRFLIDAIAASNIRTSIYAQFPELAKLRLERIFYPRGYILRKKFLDLTREFAEQRAKIGKTAKQDLFSFVIDFKDPETGKGFSLPELWSENKFLVVAGSDTSSTVLASTFFYLTRYPECYEKLVSEVRNNFSNVSQINSRDILTKCTYLKACINETMRMSPPAGGAMWREVEEGGTVIDGEFIPEGCDVGTSMYAIHHNEAYYPDSYTYKPERWILSSDISEGDIMLAHAAFNPFSLGPRGCVGRGLAYMEISNALAMVAWNLDFRRPDGPLGRVGEGSEGATDGRHRVKEFQLVDHLTSVKDGPFIQFRPRRVKGCEAHEI</sequence>
<reference evidence="1 2" key="1">
    <citation type="journal article" date="2016" name="Nat. Commun.">
        <title>Ectomycorrhizal ecology is imprinted in the genome of the dominant symbiotic fungus Cenococcum geophilum.</title>
        <authorList>
            <consortium name="DOE Joint Genome Institute"/>
            <person name="Peter M."/>
            <person name="Kohler A."/>
            <person name="Ohm R.A."/>
            <person name="Kuo A."/>
            <person name="Krutzmann J."/>
            <person name="Morin E."/>
            <person name="Arend M."/>
            <person name="Barry K.W."/>
            <person name="Binder M."/>
            <person name="Choi C."/>
            <person name="Clum A."/>
            <person name="Copeland A."/>
            <person name="Grisel N."/>
            <person name="Haridas S."/>
            <person name="Kipfer T."/>
            <person name="LaButti K."/>
            <person name="Lindquist E."/>
            <person name="Lipzen A."/>
            <person name="Maire R."/>
            <person name="Meier B."/>
            <person name="Mihaltcheva S."/>
            <person name="Molinier V."/>
            <person name="Murat C."/>
            <person name="Poggeler S."/>
            <person name="Quandt C.A."/>
            <person name="Sperisen C."/>
            <person name="Tritt A."/>
            <person name="Tisserant E."/>
            <person name="Crous P.W."/>
            <person name="Henrissat B."/>
            <person name="Nehls U."/>
            <person name="Egli S."/>
            <person name="Spatafora J.W."/>
            <person name="Grigoriev I.V."/>
            <person name="Martin F.M."/>
        </authorList>
    </citation>
    <scope>NUCLEOTIDE SEQUENCE [LARGE SCALE GENOMIC DNA]</scope>
    <source>
        <strain evidence="1 2">1.58</strain>
    </source>
</reference>
<dbReference type="EMBL" id="KV748261">
    <property type="protein sequence ID" value="OCK87418.1"/>
    <property type="molecule type" value="Genomic_DNA"/>
</dbReference>
<keyword evidence="2" id="KW-1185">Reference proteome</keyword>
<evidence type="ECO:0000313" key="2">
    <source>
        <dbReference type="Proteomes" id="UP000250078"/>
    </source>
</evidence>
<proteinExistence type="predicted"/>
<name>A0ACC8EM29_9PEZI</name>
<accession>A0ACC8EM29</accession>
<evidence type="ECO:0000313" key="1">
    <source>
        <dbReference type="EMBL" id="OCK87418.1"/>
    </source>
</evidence>
<gene>
    <name evidence="1" type="ORF">K441DRAFT_356371</name>
</gene>
<organism evidence="1 2">
    <name type="scientific">Cenococcum geophilum 1.58</name>
    <dbReference type="NCBI Taxonomy" id="794803"/>
    <lineage>
        <taxon>Eukaryota</taxon>
        <taxon>Fungi</taxon>
        <taxon>Dikarya</taxon>
        <taxon>Ascomycota</taxon>
        <taxon>Pezizomycotina</taxon>
        <taxon>Dothideomycetes</taxon>
        <taxon>Pleosporomycetidae</taxon>
        <taxon>Gloniales</taxon>
        <taxon>Gloniaceae</taxon>
        <taxon>Cenococcum</taxon>
    </lineage>
</organism>
<protein>
    <submittedName>
        <fullName evidence="1">Isotrichodermin C-15 hydroxylase</fullName>
    </submittedName>
</protein>
<dbReference type="Proteomes" id="UP000250078">
    <property type="component" value="Unassembled WGS sequence"/>
</dbReference>